<evidence type="ECO:0000256" key="2">
    <source>
        <dbReference type="ARBA" id="ARBA00022448"/>
    </source>
</evidence>
<dbReference type="GO" id="GO:0006820">
    <property type="term" value="P:monoatomic anion transport"/>
    <property type="evidence" value="ECO:0007669"/>
    <property type="project" value="TreeGrafter"/>
</dbReference>
<dbReference type="FunFam" id="1.20.1250.20:FF:000003">
    <property type="entry name" value="Solute carrier family 17 member 3"/>
    <property type="match status" value="1"/>
</dbReference>
<name>A0A8S3ZJ59_9EUPU</name>
<accession>A0A8S3ZJ59</accession>
<feature type="transmembrane region" description="Helical" evidence="7">
    <location>
        <begin position="114"/>
        <end position="136"/>
    </location>
</feature>
<evidence type="ECO:0000313" key="10">
    <source>
        <dbReference type="Proteomes" id="UP000678393"/>
    </source>
</evidence>
<dbReference type="InterPro" id="IPR011701">
    <property type="entry name" value="MFS"/>
</dbReference>
<proteinExistence type="predicted"/>
<keyword evidence="6 7" id="KW-0472">Membrane</keyword>
<dbReference type="GO" id="GO:0015293">
    <property type="term" value="F:symporter activity"/>
    <property type="evidence" value="ECO:0007669"/>
    <property type="project" value="UniProtKB-KW"/>
</dbReference>
<evidence type="ECO:0000313" key="9">
    <source>
        <dbReference type="EMBL" id="CAG5127236.1"/>
    </source>
</evidence>
<keyword evidence="4" id="KW-0769">Symport</keyword>
<feature type="transmembrane region" description="Helical" evidence="7">
    <location>
        <begin position="148"/>
        <end position="172"/>
    </location>
</feature>
<feature type="domain" description="Major facilitator superfamily (MFS) profile" evidence="8">
    <location>
        <begin position="1"/>
        <end position="307"/>
    </location>
</feature>
<keyword evidence="5 7" id="KW-1133">Transmembrane helix</keyword>
<dbReference type="PANTHER" id="PTHR11662:SF399">
    <property type="entry name" value="FI19708P1-RELATED"/>
    <property type="match status" value="1"/>
</dbReference>
<keyword evidence="10" id="KW-1185">Reference proteome</keyword>
<evidence type="ECO:0000259" key="8">
    <source>
        <dbReference type="PROSITE" id="PS50850"/>
    </source>
</evidence>
<feature type="transmembrane region" description="Helical" evidence="7">
    <location>
        <begin position="217"/>
        <end position="237"/>
    </location>
</feature>
<feature type="transmembrane region" description="Helical" evidence="7">
    <location>
        <begin position="17"/>
        <end position="42"/>
    </location>
</feature>
<dbReference type="PANTHER" id="PTHR11662">
    <property type="entry name" value="SOLUTE CARRIER FAMILY 17"/>
    <property type="match status" value="1"/>
</dbReference>
<dbReference type="AlphaFoldDB" id="A0A8S3ZJ59"/>
<organism evidence="9 10">
    <name type="scientific">Candidula unifasciata</name>
    <dbReference type="NCBI Taxonomy" id="100452"/>
    <lineage>
        <taxon>Eukaryota</taxon>
        <taxon>Metazoa</taxon>
        <taxon>Spiralia</taxon>
        <taxon>Lophotrochozoa</taxon>
        <taxon>Mollusca</taxon>
        <taxon>Gastropoda</taxon>
        <taxon>Heterobranchia</taxon>
        <taxon>Euthyneura</taxon>
        <taxon>Panpulmonata</taxon>
        <taxon>Eupulmonata</taxon>
        <taxon>Stylommatophora</taxon>
        <taxon>Helicina</taxon>
        <taxon>Helicoidea</taxon>
        <taxon>Geomitridae</taxon>
        <taxon>Candidula</taxon>
    </lineage>
</organism>
<comment type="subcellular location">
    <subcellularLocation>
        <location evidence="1">Membrane</location>
        <topology evidence="1">Multi-pass membrane protein</topology>
    </subcellularLocation>
</comment>
<dbReference type="Gene3D" id="1.20.1250.20">
    <property type="entry name" value="MFS general substrate transporter like domains"/>
    <property type="match status" value="1"/>
</dbReference>
<gene>
    <name evidence="9" type="ORF">CUNI_LOCUS12794</name>
</gene>
<evidence type="ECO:0000256" key="3">
    <source>
        <dbReference type="ARBA" id="ARBA00022692"/>
    </source>
</evidence>
<keyword evidence="2" id="KW-0813">Transport</keyword>
<feature type="transmembrane region" description="Helical" evidence="7">
    <location>
        <begin position="192"/>
        <end position="210"/>
    </location>
</feature>
<keyword evidence="3 7" id="KW-0812">Transmembrane</keyword>
<feature type="transmembrane region" description="Helical" evidence="7">
    <location>
        <begin position="281"/>
        <end position="302"/>
    </location>
</feature>
<dbReference type="SUPFAM" id="SSF103473">
    <property type="entry name" value="MFS general substrate transporter"/>
    <property type="match status" value="1"/>
</dbReference>
<sequence length="349" mass="38656">MFVIWSRWAPPLERQKLLSLCFSGSVLGIVLTYPTVGILCDLYDDGWKYAFYLSGIVTIIWCVLWYYFVYDTPSQHPRISKLEKMYIRHCLKKDIPQEEAHTTPWIAILSSPAVWAYVIGHTAVGFHFVCLIALAPRYLQDVHYFSNLTAAGIVAITYIGFFASCNLSAAVYDKIVARKICSGSVARKTGSSIGLLVPAVLLIFAGFLNCNHSTQAVVILAAINTVAGIQFGAGYLMNVYEIAPQHAGVIFGFASTITSLSAMAPLTLIAKLTTSRLRSGWQITFLVLSAVFVLSSVMFILIGSGELQKWAKTPEDIKYRMSELKVSRNNEEISRLSNRSSPVDIQESQ</sequence>
<evidence type="ECO:0000256" key="6">
    <source>
        <dbReference type="ARBA" id="ARBA00023136"/>
    </source>
</evidence>
<comment type="caution">
    <text evidence="9">The sequence shown here is derived from an EMBL/GenBank/DDBJ whole genome shotgun (WGS) entry which is preliminary data.</text>
</comment>
<evidence type="ECO:0000256" key="7">
    <source>
        <dbReference type="SAM" id="Phobius"/>
    </source>
</evidence>
<feature type="transmembrane region" description="Helical" evidence="7">
    <location>
        <begin position="249"/>
        <end position="269"/>
    </location>
</feature>
<dbReference type="EMBL" id="CAJHNH020002619">
    <property type="protein sequence ID" value="CAG5127236.1"/>
    <property type="molecule type" value="Genomic_DNA"/>
</dbReference>
<dbReference type="Proteomes" id="UP000678393">
    <property type="component" value="Unassembled WGS sequence"/>
</dbReference>
<evidence type="ECO:0000256" key="5">
    <source>
        <dbReference type="ARBA" id="ARBA00022989"/>
    </source>
</evidence>
<dbReference type="Pfam" id="PF07690">
    <property type="entry name" value="MFS_1"/>
    <property type="match status" value="1"/>
</dbReference>
<evidence type="ECO:0000256" key="4">
    <source>
        <dbReference type="ARBA" id="ARBA00022847"/>
    </source>
</evidence>
<evidence type="ECO:0000256" key="1">
    <source>
        <dbReference type="ARBA" id="ARBA00004141"/>
    </source>
</evidence>
<dbReference type="InterPro" id="IPR050382">
    <property type="entry name" value="MFS_Na/Anion_cotransporter"/>
</dbReference>
<protein>
    <recommendedName>
        <fullName evidence="8">Major facilitator superfamily (MFS) profile domain-containing protein</fullName>
    </recommendedName>
</protein>
<dbReference type="OrthoDB" id="6160692at2759"/>
<feature type="transmembrane region" description="Helical" evidence="7">
    <location>
        <begin position="49"/>
        <end position="68"/>
    </location>
</feature>
<dbReference type="PROSITE" id="PS50850">
    <property type="entry name" value="MFS"/>
    <property type="match status" value="1"/>
</dbReference>
<dbReference type="InterPro" id="IPR020846">
    <property type="entry name" value="MFS_dom"/>
</dbReference>
<dbReference type="InterPro" id="IPR036259">
    <property type="entry name" value="MFS_trans_sf"/>
</dbReference>
<dbReference type="GO" id="GO:0016020">
    <property type="term" value="C:membrane"/>
    <property type="evidence" value="ECO:0007669"/>
    <property type="project" value="UniProtKB-SubCell"/>
</dbReference>
<reference evidence="9" key="1">
    <citation type="submission" date="2021-04" db="EMBL/GenBank/DDBJ databases">
        <authorList>
            <consortium name="Molecular Ecology Group"/>
        </authorList>
    </citation>
    <scope>NUCLEOTIDE SEQUENCE</scope>
</reference>